<dbReference type="PRINTS" id="PR00035">
    <property type="entry name" value="HTHGNTR"/>
</dbReference>
<dbReference type="PROSITE" id="PS50949">
    <property type="entry name" value="HTH_GNTR"/>
    <property type="match status" value="1"/>
</dbReference>
<keyword evidence="3" id="KW-0804">Transcription</keyword>
<keyword evidence="6" id="KW-1185">Reference proteome</keyword>
<sequence>MIKPRYAELAEHLIEAIGNGTFEVGAALPSELDLSAQYGVSRATVRSALERVQELGLISRRKRAGIRVEASKPRVAFEQSMSNVEDLIQFAAVTERHVQAISEVSASPALAERLGVETGSRWLRVELLRVDPAKPDQPICWTDVYLEASVGAGIRRELRKSSGLICEMVEERFGRSVREVRQEIRATGVPARIAAPLAVEADGHALEITRHYVDQHGVVFEVTVSVFPADRFTYALQLRRQR</sequence>
<dbReference type="InterPro" id="IPR011663">
    <property type="entry name" value="UTRA"/>
</dbReference>
<evidence type="ECO:0000313" key="6">
    <source>
        <dbReference type="Proteomes" id="UP000295509"/>
    </source>
</evidence>
<dbReference type="SMART" id="SM00866">
    <property type="entry name" value="UTRA"/>
    <property type="match status" value="1"/>
</dbReference>
<dbReference type="CDD" id="cd07377">
    <property type="entry name" value="WHTH_GntR"/>
    <property type="match status" value="1"/>
</dbReference>
<accession>A0A4R8LVV2</accession>
<dbReference type="Proteomes" id="UP000295509">
    <property type="component" value="Unassembled WGS sequence"/>
</dbReference>
<dbReference type="GO" id="GO:0045892">
    <property type="term" value="P:negative regulation of DNA-templated transcription"/>
    <property type="evidence" value="ECO:0007669"/>
    <property type="project" value="TreeGrafter"/>
</dbReference>
<organism evidence="5 6">
    <name type="scientific">Paraburkholderia rhizosphaerae</name>
    <dbReference type="NCBI Taxonomy" id="480658"/>
    <lineage>
        <taxon>Bacteria</taxon>
        <taxon>Pseudomonadati</taxon>
        <taxon>Pseudomonadota</taxon>
        <taxon>Betaproteobacteria</taxon>
        <taxon>Burkholderiales</taxon>
        <taxon>Burkholderiaceae</taxon>
        <taxon>Paraburkholderia</taxon>
    </lineage>
</organism>
<dbReference type="InterPro" id="IPR036388">
    <property type="entry name" value="WH-like_DNA-bd_sf"/>
</dbReference>
<keyword evidence="1" id="KW-0805">Transcription regulation</keyword>
<dbReference type="EMBL" id="SORE01000006">
    <property type="protein sequence ID" value="TDY51960.1"/>
    <property type="molecule type" value="Genomic_DNA"/>
</dbReference>
<name>A0A4R8LVV2_9BURK</name>
<dbReference type="Pfam" id="PF00392">
    <property type="entry name" value="GntR"/>
    <property type="match status" value="1"/>
</dbReference>
<proteinExistence type="predicted"/>
<dbReference type="SUPFAM" id="SSF64288">
    <property type="entry name" value="Chorismate lyase-like"/>
    <property type="match status" value="1"/>
</dbReference>
<dbReference type="Pfam" id="PF07702">
    <property type="entry name" value="UTRA"/>
    <property type="match status" value="1"/>
</dbReference>
<dbReference type="SMART" id="SM00345">
    <property type="entry name" value="HTH_GNTR"/>
    <property type="match status" value="1"/>
</dbReference>
<feature type="domain" description="HTH gntR-type" evidence="4">
    <location>
        <begin position="3"/>
        <end position="71"/>
    </location>
</feature>
<dbReference type="AlphaFoldDB" id="A0A4R8LVV2"/>
<evidence type="ECO:0000313" key="5">
    <source>
        <dbReference type="EMBL" id="TDY51960.1"/>
    </source>
</evidence>
<comment type="caution">
    <text evidence="5">The sequence shown here is derived from an EMBL/GenBank/DDBJ whole genome shotgun (WGS) entry which is preliminary data.</text>
</comment>
<dbReference type="InterPro" id="IPR000524">
    <property type="entry name" value="Tscrpt_reg_HTH_GntR"/>
</dbReference>
<dbReference type="Gene3D" id="3.40.1410.10">
    <property type="entry name" value="Chorismate lyase-like"/>
    <property type="match status" value="1"/>
</dbReference>
<dbReference type="Gene3D" id="1.10.10.10">
    <property type="entry name" value="Winged helix-like DNA-binding domain superfamily/Winged helix DNA-binding domain"/>
    <property type="match status" value="1"/>
</dbReference>
<dbReference type="SUPFAM" id="SSF46785">
    <property type="entry name" value="Winged helix' DNA-binding domain"/>
    <property type="match status" value="1"/>
</dbReference>
<dbReference type="PANTHER" id="PTHR44846:SF17">
    <property type="entry name" value="GNTR-FAMILY TRANSCRIPTIONAL REGULATOR"/>
    <property type="match status" value="1"/>
</dbReference>
<protein>
    <submittedName>
        <fullName evidence="5">GntR family transcriptional regulator</fullName>
    </submittedName>
</protein>
<evidence type="ECO:0000256" key="2">
    <source>
        <dbReference type="ARBA" id="ARBA00023125"/>
    </source>
</evidence>
<dbReference type="RefSeq" id="WP_166676332.1">
    <property type="nucleotide sequence ID" value="NZ_JBHLUW010000056.1"/>
</dbReference>
<evidence type="ECO:0000256" key="3">
    <source>
        <dbReference type="ARBA" id="ARBA00023163"/>
    </source>
</evidence>
<evidence type="ECO:0000259" key="4">
    <source>
        <dbReference type="PROSITE" id="PS50949"/>
    </source>
</evidence>
<keyword evidence="2" id="KW-0238">DNA-binding</keyword>
<dbReference type="GO" id="GO:0003677">
    <property type="term" value="F:DNA binding"/>
    <property type="evidence" value="ECO:0007669"/>
    <property type="project" value="UniProtKB-KW"/>
</dbReference>
<evidence type="ECO:0000256" key="1">
    <source>
        <dbReference type="ARBA" id="ARBA00023015"/>
    </source>
</evidence>
<reference evidence="5 6" key="1">
    <citation type="submission" date="2019-03" db="EMBL/GenBank/DDBJ databases">
        <title>Genomic Encyclopedia of Type Strains, Phase III (KMG-III): the genomes of soil and plant-associated and newly described type strains.</title>
        <authorList>
            <person name="Whitman W."/>
        </authorList>
    </citation>
    <scope>NUCLEOTIDE SEQUENCE [LARGE SCALE GENOMIC DNA]</scope>
    <source>
        <strain evidence="5 6">LMG 29544</strain>
    </source>
</reference>
<dbReference type="InterPro" id="IPR036390">
    <property type="entry name" value="WH_DNA-bd_sf"/>
</dbReference>
<dbReference type="InterPro" id="IPR028978">
    <property type="entry name" value="Chorismate_lyase_/UTRA_dom_sf"/>
</dbReference>
<dbReference type="PANTHER" id="PTHR44846">
    <property type="entry name" value="MANNOSYL-D-GLYCERATE TRANSPORT/METABOLISM SYSTEM REPRESSOR MNGR-RELATED"/>
    <property type="match status" value="1"/>
</dbReference>
<dbReference type="GO" id="GO:0003700">
    <property type="term" value="F:DNA-binding transcription factor activity"/>
    <property type="evidence" value="ECO:0007669"/>
    <property type="project" value="InterPro"/>
</dbReference>
<gene>
    <name evidence="5" type="ORF">BX592_106257</name>
</gene>
<dbReference type="InterPro" id="IPR050679">
    <property type="entry name" value="Bact_HTH_transcr_reg"/>
</dbReference>